<reference evidence="3 4" key="1">
    <citation type="submission" date="2018-05" db="EMBL/GenBank/DDBJ databases">
        <title>Draft genome sequence of Scytalidium lignicola DSM 105466, a ubiquitous saprotrophic fungus.</title>
        <authorList>
            <person name="Buettner E."/>
            <person name="Gebauer A.M."/>
            <person name="Hofrichter M."/>
            <person name="Liers C."/>
            <person name="Kellner H."/>
        </authorList>
    </citation>
    <scope>NUCLEOTIDE SEQUENCE [LARGE SCALE GENOMIC DNA]</scope>
    <source>
        <strain evidence="3 4">DSM 105466</strain>
    </source>
</reference>
<proteinExistence type="predicted"/>
<dbReference type="PANTHER" id="PTHR38791">
    <property type="entry name" value="ZN(II)2CYS6 TRANSCRIPTION FACTOR (EUROFUNG)-RELATED-RELATED"/>
    <property type="match status" value="1"/>
</dbReference>
<keyword evidence="4" id="KW-1185">Reference proteome</keyword>
<gene>
    <name evidence="3" type="ORF">B7463_g3259</name>
</gene>
<name>A0A3E2HI38_SCYLI</name>
<dbReference type="GO" id="GO:0000981">
    <property type="term" value="F:DNA-binding transcription factor activity, RNA polymerase II-specific"/>
    <property type="evidence" value="ECO:0007669"/>
    <property type="project" value="InterPro"/>
</dbReference>
<dbReference type="PROSITE" id="PS50280">
    <property type="entry name" value="SET"/>
    <property type="match status" value="1"/>
</dbReference>
<feature type="non-terminal residue" evidence="3">
    <location>
        <position position="1"/>
    </location>
</feature>
<feature type="non-terminal residue" evidence="3">
    <location>
        <position position="843"/>
    </location>
</feature>
<evidence type="ECO:0000313" key="4">
    <source>
        <dbReference type="Proteomes" id="UP000258309"/>
    </source>
</evidence>
<dbReference type="Pfam" id="PF11951">
    <property type="entry name" value="Fungal_trans_2"/>
    <property type="match status" value="1"/>
</dbReference>
<dbReference type="GO" id="GO:0008270">
    <property type="term" value="F:zinc ion binding"/>
    <property type="evidence" value="ECO:0007669"/>
    <property type="project" value="InterPro"/>
</dbReference>
<evidence type="ECO:0000256" key="1">
    <source>
        <dbReference type="ARBA" id="ARBA00023242"/>
    </source>
</evidence>
<protein>
    <recommendedName>
        <fullName evidence="2">SET domain-containing protein</fullName>
    </recommendedName>
</protein>
<dbReference type="Gene3D" id="3.90.1410.10">
    <property type="entry name" value="set domain protein methyltransferase, domain 1"/>
    <property type="match status" value="1"/>
</dbReference>
<dbReference type="Proteomes" id="UP000258309">
    <property type="component" value="Unassembled WGS sequence"/>
</dbReference>
<accession>A0A3E2HI38</accession>
<dbReference type="InterPro" id="IPR053175">
    <property type="entry name" value="DHMBA_Reg_Transcription_Factor"/>
</dbReference>
<dbReference type="Pfam" id="PF00172">
    <property type="entry name" value="Zn_clus"/>
    <property type="match status" value="1"/>
</dbReference>
<dbReference type="InterPro" id="IPR001214">
    <property type="entry name" value="SET_dom"/>
</dbReference>
<dbReference type="InterPro" id="IPR021858">
    <property type="entry name" value="Fun_TF"/>
</dbReference>
<feature type="domain" description="SET" evidence="2">
    <location>
        <begin position="486"/>
        <end position="716"/>
    </location>
</feature>
<evidence type="ECO:0000259" key="2">
    <source>
        <dbReference type="PROSITE" id="PS50280"/>
    </source>
</evidence>
<dbReference type="STRING" id="5539.A0A3E2HI38"/>
<evidence type="ECO:0000313" key="3">
    <source>
        <dbReference type="EMBL" id="RFU33037.1"/>
    </source>
</evidence>
<dbReference type="InterPro" id="IPR001138">
    <property type="entry name" value="Zn2Cys6_DnaBD"/>
</dbReference>
<dbReference type="AlphaFoldDB" id="A0A3E2HI38"/>
<sequence>MIFRGRCDQLRPSCSQCARSNWTCSGYRDKSDVVFRDETEKVTQKVLISHGRKVRSARRSKSLPHALLSQDIVKSSLDDGKFLSSPLNDVSLHFQTLASNLEDRGVSFFFDRYVFDWNLSDVHRPPRHRGVLYTAIVSMGIAALSHACQCEDMLDWGFRTYTLALRQTQQALVDEEMSKGNTTFRAVTFLAFFEAITYKGSESLLPWNRHFDGAVALANFRGVEQFKRQEGVRLFLELHTFILLNCLRSGVHVPYSMVQLSDSSRPFQSTDEGVFSRLLDIILRVVNLNIAVKEERLHNPDIIISRVLLIEADLEKWAANVPSRWRYKTVTLSGEGYVPYDGYYHIYSHFRLPNIWNCYRVVPIFVNDEILNRVCLNECALPTSVEKLASCCSQCKRSQAVITEMAADLCYSVPFILGDYDTWGQFSLTPRFSSIFPLLWPLYVAGSTRGAPTRLRCWVTKKFEELGRTMGIRQATWALARGVKLNGITIHRFPGRGLGVIAEKDLNVFSSFFASLISSFPSLPVLTVDEAGDPLLEAPISVLRTLQTVPKRISKALRDISVHGLLAAELAMDVSETCALWRAVLPKKIDIEESIPYMWHSSLKVLLPPGALSILKSQKKKISSDWTIVYSAFPDLSYDLYLYNWFLVNTRTFYYTSRKLKTKKQLSHDDCLALIPLADSFNHNDVGCEVTYSLSGYQICADKGIKKGEEVYISYGNHNNDLLLAEYGFILEDNKWDEVSLDEILLPLFSEEQKQNLKELNFLGKYALNEETVCYRTQVALRILCMPLNRWQRLVAVGLEDDDKHQVSVDIILLKALKSYLDSVDEKDRKLTVTYPLQGFIAE</sequence>
<organism evidence="3 4">
    <name type="scientific">Scytalidium lignicola</name>
    <name type="common">Hyphomycete</name>
    <dbReference type="NCBI Taxonomy" id="5539"/>
    <lineage>
        <taxon>Eukaryota</taxon>
        <taxon>Fungi</taxon>
        <taxon>Dikarya</taxon>
        <taxon>Ascomycota</taxon>
        <taxon>Pezizomycotina</taxon>
        <taxon>Leotiomycetes</taxon>
        <taxon>Leotiomycetes incertae sedis</taxon>
        <taxon>Scytalidium</taxon>
    </lineage>
</organism>
<comment type="caution">
    <text evidence="3">The sequence shown here is derived from an EMBL/GenBank/DDBJ whole genome shotgun (WGS) entry which is preliminary data.</text>
</comment>
<dbReference type="EMBL" id="NCSJ02000042">
    <property type="protein sequence ID" value="RFU33037.1"/>
    <property type="molecule type" value="Genomic_DNA"/>
</dbReference>
<dbReference type="InterPro" id="IPR046341">
    <property type="entry name" value="SET_dom_sf"/>
</dbReference>
<dbReference type="SUPFAM" id="SSF82199">
    <property type="entry name" value="SET domain"/>
    <property type="match status" value="1"/>
</dbReference>
<dbReference type="CDD" id="cd00067">
    <property type="entry name" value="GAL4"/>
    <property type="match status" value="1"/>
</dbReference>
<keyword evidence="1" id="KW-0539">Nucleus</keyword>
<dbReference type="OrthoDB" id="341421at2759"/>